<keyword evidence="2" id="KW-0812">Transmembrane</keyword>
<accession>F2IZE8</accession>
<evidence type="ECO:0000313" key="2">
    <source>
        <dbReference type="EMBL" id="ADZ68571.1"/>
    </source>
</evidence>
<name>F2IZE8_POLGS</name>
<sequence length="196" mass="21415">MLLAGLAVTVGLVAGLGISFLLFAQSVVSIRAPEEASADGIVVLTGGQDRIERAVGLLQEERARRLLISGVYPATTDRQIVERTSGDLPLFRCCVDLDRKALNTVGNAVETAAWARTHGFSSLLLVTSAYHLPRAALELKAVMPELELVPYPVFAEDLMLSSWYRRPQTIRLLLREFVKYTLARLRIGTIGLPAAE</sequence>
<dbReference type="EMBL" id="CP002568">
    <property type="protein sequence ID" value="ADZ68571.1"/>
    <property type="molecule type" value="Genomic_DNA"/>
</dbReference>
<dbReference type="Pfam" id="PF02698">
    <property type="entry name" value="DUF218"/>
    <property type="match status" value="1"/>
</dbReference>
<dbReference type="GO" id="GO:0005886">
    <property type="term" value="C:plasma membrane"/>
    <property type="evidence" value="ECO:0007669"/>
    <property type="project" value="TreeGrafter"/>
</dbReference>
<evidence type="ECO:0000313" key="3">
    <source>
        <dbReference type="Proteomes" id="UP000008130"/>
    </source>
</evidence>
<dbReference type="eggNOG" id="COG1434">
    <property type="taxonomic scope" value="Bacteria"/>
</dbReference>
<dbReference type="STRING" id="991905.SL003B_0132"/>
<dbReference type="HOGENOM" id="CLU_080658_0_0_5"/>
<dbReference type="InterPro" id="IPR051599">
    <property type="entry name" value="Cell_Envelope_Assoc"/>
</dbReference>
<dbReference type="RefSeq" id="WP_013650895.1">
    <property type="nucleotide sequence ID" value="NC_015259.1"/>
</dbReference>
<dbReference type="PANTHER" id="PTHR30336:SF4">
    <property type="entry name" value="ENVELOPE BIOGENESIS FACTOR ELYC"/>
    <property type="match status" value="1"/>
</dbReference>
<feature type="domain" description="DUF218" evidence="1">
    <location>
        <begin position="39"/>
        <end position="178"/>
    </location>
</feature>
<dbReference type="CDD" id="cd06259">
    <property type="entry name" value="YdcF-like"/>
    <property type="match status" value="1"/>
</dbReference>
<keyword evidence="2" id="KW-0472">Membrane</keyword>
<dbReference type="InterPro" id="IPR003848">
    <property type="entry name" value="DUF218"/>
</dbReference>
<dbReference type="GO" id="GO:0043164">
    <property type="term" value="P:Gram-negative-bacterium-type cell wall biogenesis"/>
    <property type="evidence" value="ECO:0007669"/>
    <property type="project" value="TreeGrafter"/>
</dbReference>
<dbReference type="GO" id="GO:0000270">
    <property type="term" value="P:peptidoglycan metabolic process"/>
    <property type="evidence" value="ECO:0007669"/>
    <property type="project" value="TreeGrafter"/>
</dbReference>
<dbReference type="AlphaFoldDB" id="F2IZE8"/>
<organism evidence="2 3">
    <name type="scientific">Polymorphum gilvum (strain LMG 25793 / CGMCC 1.9160 / SL003B-26A1)</name>
    <dbReference type="NCBI Taxonomy" id="991905"/>
    <lineage>
        <taxon>Bacteria</taxon>
        <taxon>Pseudomonadati</taxon>
        <taxon>Pseudomonadota</taxon>
        <taxon>Alphaproteobacteria</taxon>
        <taxon>Rhodobacterales</taxon>
        <taxon>Paracoccaceae</taxon>
        <taxon>Polymorphum</taxon>
    </lineage>
</organism>
<dbReference type="KEGG" id="pgv:SL003B_0132"/>
<gene>
    <name evidence="2" type="ordered locus">SL003B_0132</name>
</gene>
<dbReference type="PANTHER" id="PTHR30336">
    <property type="entry name" value="INNER MEMBRANE PROTEIN, PROBABLE PERMEASE"/>
    <property type="match status" value="1"/>
</dbReference>
<proteinExistence type="predicted"/>
<dbReference type="Proteomes" id="UP000008130">
    <property type="component" value="Chromosome"/>
</dbReference>
<dbReference type="InterPro" id="IPR014729">
    <property type="entry name" value="Rossmann-like_a/b/a_fold"/>
</dbReference>
<keyword evidence="3" id="KW-1185">Reference proteome</keyword>
<dbReference type="Gene3D" id="3.40.50.620">
    <property type="entry name" value="HUPs"/>
    <property type="match status" value="1"/>
</dbReference>
<protein>
    <submittedName>
        <fullName evidence="2">Hypothetical transmembrane protein</fullName>
    </submittedName>
</protein>
<reference evidence="2 3" key="1">
    <citation type="journal article" date="2011" name="J. Bacteriol.">
        <title>Complete genome sequence of Polymorphum gilvum SL003B-26A1T, a crude oil-degrading bacterium from oil-polluted saline soil.</title>
        <authorList>
            <person name="Li S.G."/>
            <person name="Tang Y.Q."/>
            <person name="Nie Y."/>
            <person name="Cai M."/>
            <person name="Wu X.L."/>
        </authorList>
    </citation>
    <scope>NUCLEOTIDE SEQUENCE [LARGE SCALE GENOMIC DNA]</scope>
    <source>
        <strain evidence="3">LMG 25793 / CGMCC 1.9160 / SL003B-26A1</strain>
    </source>
</reference>
<evidence type="ECO:0000259" key="1">
    <source>
        <dbReference type="Pfam" id="PF02698"/>
    </source>
</evidence>